<gene>
    <name evidence="2" type="ORF">RIF29_22625</name>
</gene>
<dbReference type="AlphaFoldDB" id="A0AAN9F7A2"/>
<keyword evidence="1" id="KW-1133">Transmembrane helix</keyword>
<evidence type="ECO:0000256" key="1">
    <source>
        <dbReference type="SAM" id="Phobius"/>
    </source>
</evidence>
<dbReference type="EMBL" id="JAYWIO010000004">
    <property type="protein sequence ID" value="KAK7269855.1"/>
    <property type="molecule type" value="Genomic_DNA"/>
</dbReference>
<protein>
    <submittedName>
        <fullName evidence="2">Uncharacterized protein</fullName>
    </submittedName>
</protein>
<organism evidence="2 3">
    <name type="scientific">Crotalaria pallida</name>
    <name type="common">Smooth rattlebox</name>
    <name type="synonym">Crotalaria striata</name>
    <dbReference type="NCBI Taxonomy" id="3830"/>
    <lineage>
        <taxon>Eukaryota</taxon>
        <taxon>Viridiplantae</taxon>
        <taxon>Streptophyta</taxon>
        <taxon>Embryophyta</taxon>
        <taxon>Tracheophyta</taxon>
        <taxon>Spermatophyta</taxon>
        <taxon>Magnoliopsida</taxon>
        <taxon>eudicotyledons</taxon>
        <taxon>Gunneridae</taxon>
        <taxon>Pentapetalae</taxon>
        <taxon>rosids</taxon>
        <taxon>fabids</taxon>
        <taxon>Fabales</taxon>
        <taxon>Fabaceae</taxon>
        <taxon>Papilionoideae</taxon>
        <taxon>50 kb inversion clade</taxon>
        <taxon>genistoids sensu lato</taxon>
        <taxon>core genistoids</taxon>
        <taxon>Crotalarieae</taxon>
        <taxon>Crotalaria</taxon>
    </lineage>
</organism>
<evidence type="ECO:0000313" key="2">
    <source>
        <dbReference type="EMBL" id="KAK7269855.1"/>
    </source>
</evidence>
<sequence>MGKQRTIFSIPILSTSGHASPMLFLSFRSRNDIVCLSSLYLLFLVLGYFYFPHPLTFPSSQFTVHSAC</sequence>
<keyword evidence="1" id="KW-0472">Membrane</keyword>
<name>A0AAN9F7A2_CROPI</name>
<feature type="transmembrane region" description="Helical" evidence="1">
    <location>
        <begin position="33"/>
        <end position="51"/>
    </location>
</feature>
<proteinExistence type="predicted"/>
<dbReference type="Proteomes" id="UP001372338">
    <property type="component" value="Unassembled WGS sequence"/>
</dbReference>
<reference evidence="2 3" key="1">
    <citation type="submission" date="2024-01" db="EMBL/GenBank/DDBJ databases">
        <title>The genomes of 5 underutilized Papilionoideae crops provide insights into root nodulation and disease resistanc.</title>
        <authorList>
            <person name="Yuan L."/>
        </authorList>
    </citation>
    <scope>NUCLEOTIDE SEQUENCE [LARGE SCALE GENOMIC DNA]</scope>
    <source>
        <strain evidence="2">ZHUSHIDOU_FW_LH</strain>
        <tissue evidence="2">Leaf</tissue>
    </source>
</reference>
<comment type="caution">
    <text evidence="2">The sequence shown here is derived from an EMBL/GenBank/DDBJ whole genome shotgun (WGS) entry which is preliminary data.</text>
</comment>
<evidence type="ECO:0000313" key="3">
    <source>
        <dbReference type="Proteomes" id="UP001372338"/>
    </source>
</evidence>
<keyword evidence="3" id="KW-1185">Reference proteome</keyword>
<accession>A0AAN9F7A2</accession>
<keyword evidence="1" id="KW-0812">Transmembrane</keyword>